<dbReference type="EMBL" id="QQAV01000006">
    <property type="protein sequence ID" value="RDI23567.1"/>
    <property type="molecule type" value="Genomic_DNA"/>
</dbReference>
<dbReference type="RefSeq" id="WP_017760627.1">
    <property type="nucleotide sequence ID" value="NZ_QQAV01000006.1"/>
</dbReference>
<reference evidence="1 2" key="1">
    <citation type="submission" date="2018-07" db="EMBL/GenBank/DDBJ databases">
        <title>Genomic Encyclopedia of Type Strains, Phase IV (KMG-IV): sequencing the most valuable type-strain genomes for metagenomic binning, comparative biology and taxonomic classification.</title>
        <authorList>
            <person name="Goeker M."/>
        </authorList>
    </citation>
    <scope>NUCLEOTIDE SEQUENCE [LARGE SCALE GENOMIC DNA]</scope>
    <source>
        <strain evidence="1 2">DSM 21352</strain>
    </source>
</reference>
<gene>
    <name evidence="1" type="ORF">DFR41_106274</name>
</gene>
<keyword evidence="2" id="KW-1185">Reference proteome</keyword>
<dbReference type="STRING" id="433924.NS331_16790"/>
<evidence type="ECO:0000313" key="2">
    <source>
        <dbReference type="Proteomes" id="UP000255265"/>
    </source>
</evidence>
<sequence length="103" mass="11196">MNTTADAATAQDQLTRLADLLAATRRDPLQLGRLCDHARQAAAMQAALPPRYATVLLDVVDRLESSALFSEESCSFSQKDLLDSLQLWVDKARGVLPGGQQAR</sequence>
<protein>
    <submittedName>
        <fullName evidence="1">Uncharacterized protein</fullName>
    </submittedName>
</protein>
<dbReference type="Proteomes" id="UP000255265">
    <property type="component" value="Unassembled WGS sequence"/>
</dbReference>
<name>A0A370FCW5_9BURK</name>
<evidence type="ECO:0000313" key="1">
    <source>
        <dbReference type="EMBL" id="RDI23567.1"/>
    </source>
</evidence>
<comment type="caution">
    <text evidence="1">The sequence shown here is derived from an EMBL/GenBank/DDBJ whole genome shotgun (WGS) entry which is preliminary data.</text>
</comment>
<dbReference type="OrthoDB" id="8966078at2"/>
<proteinExistence type="predicted"/>
<organism evidence="1 2">
    <name type="scientific">Pseudacidovorax intermedius</name>
    <dbReference type="NCBI Taxonomy" id="433924"/>
    <lineage>
        <taxon>Bacteria</taxon>
        <taxon>Pseudomonadati</taxon>
        <taxon>Pseudomonadota</taxon>
        <taxon>Betaproteobacteria</taxon>
        <taxon>Burkholderiales</taxon>
        <taxon>Comamonadaceae</taxon>
        <taxon>Pseudacidovorax</taxon>
    </lineage>
</organism>
<accession>A0A370FCW5</accession>
<dbReference type="AlphaFoldDB" id="A0A370FCW5"/>